<evidence type="ECO:0000313" key="2">
    <source>
        <dbReference type="EMBL" id="STC74655.1"/>
    </source>
</evidence>
<dbReference type="EMBL" id="UFXP01000001">
    <property type="protein sequence ID" value="STC74655.1"/>
    <property type="molecule type" value="Genomic_DNA"/>
</dbReference>
<reference evidence="2 3" key="1">
    <citation type="submission" date="2018-06" db="EMBL/GenBank/DDBJ databases">
        <authorList>
            <consortium name="Pathogen Informatics"/>
            <person name="Doyle S."/>
        </authorList>
    </citation>
    <scope>NUCLEOTIDE SEQUENCE [LARGE SCALE GENOMIC DNA]</scope>
    <source>
        <strain evidence="2 3">NCTC10289</strain>
    </source>
</reference>
<accession>A0A376CVB2</accession>
<protein>
    <recommendedName>
        <fullName evidence="4">Secreted protein</fullName>
    </recommendedName>
</protein>
<dbReference type="Proteomes" id="UP000254287">
    <property type="component" value="Unassembled WGS sequence"/>
</dbReference>
<organism evidence="2 3">
    <name type="scientific">Corynebacterium minutissimum</name>
    <dbReference type="NCBI Taxonomy" id="38301"/>
    <lineage>
        <taxon>Bacteria</taxon>
        <taxon>Bacillati</taxon>
        <taxon>Actinomycetota</taxon>
        <taxon>Actinomycetes</taxon>
        <taxon>Mycobacteriales</taxon>
        <taxon>Corynebacteriaceae</taxon>
        <taxon>Corynebacterium</taxon>
    </lineage>
</organism>
<proteinExistence type="predicted"/>
<feature type="chain" id="PRO_5039222284" description="Secreted protein" evidence="1">
    <location>
        <begin position="23"/>
        <end position="125"/>
    </location>
</feature>
<gene>
    <name evidence="2" type="ORF">NCTC10289_00440</name>
</gene>
<dbReference type="RefSeq" id="WP_115021160.1">
    <property type="nucleotide sequence ID" value="NZ_CP069533.1"/>
</dbReference>
<evidence type="ECO:0000256" key="1">
    <source>
        <dbReference type="SAM" id="SignalP"/>
    </source>
</evidence>
<evidence type="ECO:0008006" key="4">
    <source>
        <dbReference type="Google" id="ProtNLM"/>
    </source>
</evidence>
<feature type="signal peptide" evidence="1">
    <location>
        <begin position="1"/>
        <end position="22"/>
    </location>
</feature>
<name>A0A376CVB2_9CORY</name>
<evidence type="ECO:0000313" key="3">
    <source>
        <dbReference type="Proteomes" id="UP000254287"/>
    </source>
</evidence>
<keyword evidence="1" id="KW-0732">Signal</keyword>
<dbReference type="AlphaFoldDB" id="A0A376CVB2"/>
<sequence length="125" mass="13360">MTFVNQLVAGVIATVMSLFGLAAPLDNNGVHSQAAAAHVENATTGESAPAALPGEELSPQKAVERELFLVTEELGHEFMTIRFEGTTTAHIIFLESYNPDTDQPAVDRMMKSLADNGFDRVDAVA</sequence>